<feature type="transmembrane region" description="Helical" evidence="6">
    <location>
        <begin position="157"/>
        <end position="176"/>
    </location>
</feature>
<accession>A0ABP8EYH8</accession>
<dbReference type="InterPro" id="IPR001046">
    <property type="entry name" value="NRAMP_fam"/>
</dbReference>
<feature type="transmembrane region" description="Helical" evidence="6">
    <location>
        <begin position="70"/>
        <end position="88"/>
    </location>
</feature>
<feature type="transmembrane region" description="Helical" evidence="6">
    <location>
        <begin position="188"/>
        <end position="214"/>
    </location>
</feature>
<dbReference type="PANTHER" id="PTHR11706:SF3">
    <property type="entry name" value="METAL ION TRANSPORT PROTEIN"/>
    <property type="match status" value="1"/>
</dbReference>
<dbReference type="Pfam" id="PF01566">
    <property type="entry name" value="Nramp"/>
    <property type="match status" value="1"/>
</dbReference>
<keyword evidence="3 6" id="KW-1133">Transmembrane helix</keyword>
<evidence type="ECO:0000256" key="4">
    <source>
        <dbReference type="ARBA" id="ARBA00023136"/>
    </source>
</evidence>
<dbReference type="EMBL" id="BAABBA010000018">
    <property type="protein sequence ID" value="GAA4288823.1"/>
    <property type="molecule type" value="Genomic_DNA"/>
</dbReference>
<dbReference type="Proteomes" id="UP001499841">
    <property type="component" value="Unassembled WGS sequence"/>
</dbReference>
<keyword evidence="4 6" id="KW-0472">Membrane</keyword>
<feature type="transmembrane region" description="Helical" evidence="6">
    <location>
        <begin position="43"/>
        <end position="64"/>
    </location>
</feature>
<evidence type="ECO:0000256" key="5">
    <source>
        <dbReference type="SAM" id="MobiDB-lite"/>
    </source>
</evidence>
<comment type="subcellular location">
    <subcellularLocation>
        <location evidence="1">Membrane</location>
        <topology evidence="1">Multi-pass membrane protein</topology>
    </subcellularLocation>
</comment>
<proteinExistence type="predicted"/>
<sequence>MSVTTSARGADPSSTPTNIRDPYKLDPADVLDPPRGWRASWKFFGPGFVTSAAVVGSGELITATALGAEVGFLLLWLVLVSTFVKVAVQIELARWSISTGKTSITGYNDVPPKIAGRSWISYIGLLMIIQIVIGQGGVLGTGALALSMVMPVGGDPFSFASIATWVTVIVVMAIALHMTNRYGVVEKISTVLVALVTLLVIAMVVGIQFTPFAWSGTDIAEGMQFQIQAGTMGIALAMFGMTGVGAGEITAYTYWCVEKGYARFTGPNDGSQAWVDRARGWISVMKKDAFLAWVIYTISTAAFFVLGAAVLHPQGLVPEGSEVLEVLSRMFTDVAGEWTKVIFLLGAAAALIKTVLANVPGFARQISNTLSLFGAFDWSDLHARNKWLRALLIALPIVWGVFYLFVQSPVAMIVIAGIGNALFLIAIVVAVWYLSRTQTDDRVKDGSVFTLYLVISSIAVFAVGLLSLLDMMGVSVA</sequence>
<feature type="transmembrane region" description="Helical" evidence="6">
    <location>
        <begin position="122"/>
        <end position="145"/>
    </location>
</feature>
<evidence type="ECO:0000256" key="6">
    <source>
        <dbReference type="SAM" id="Phobius"/>
    </source>
</evidence>
<evidence type="ECO:0000313" key="8">
    <source>
        <dbReference type="Proteomes" id="UP001499841"/>
    </source>
</evidence>
<protein>
    <submittedName>
        <fullName evidence="7">Nramp family divalent metal transporter</fullName>
    </submittedName>
</protein>
<evidence type="ECO:0000256" key="1">
    <source>
        <dbReference type="ARBA" id="ARBA00004141"/>
    </source>
</evidence>
<keyword evidence="8" id="KW-1185">Reference proteome</keyword>
<feature type="transmembrane region" description="Helical" evidence="6">
    <location>
        <begin position="341"/>
        <end position="363"/>
    </location>
</feature>
<feature type="transmembrane region" description="Helical" evidence="6">
    <location>
        <begin position="234"/>
        <end position="255"/>
    </location>
</feature>
<feature type="transmembrane region" description="Helical" evidence="6">
    <location>
        <begin position="412"/>
        <end position="434"/>
    </location>
</feature>
<dbReference type="RefSeq" id="WP_345043271.1">
    <property type="nucleotide sequence ID" value="NZ_BAABBA010000018.1"/>
</dbReference>
<feature type="transmembrane region" description="Helical" evidence="6">
    <location>
        <begin position="446"/>
        <end position="469"/>
    </location>
</feature>
<keyword evidence="2 6" id="KW-0812">Transmembrane</keyword>
<evidence type="ECO:0000256" key="3">
    <source>
        <dbReference type="ARBA" id="ARBA00022989"/>
    </source>
</evidence>
<reference evidence="8" key="1">
    <citation type="journal article" date="2019" name="Int. J. Syst. Evol. Microbiol.">
        <title>The Global Catalogue of Microorganisms (GCM) 10K type strain sequencing project: providing services to taxonomists for standard genome sequencing and annotation.</title>
        <authorList>
            <consortium name="The Broad Institute Genomics Platform"/>
            <consortium name="The Broad Institute Genome Sequencing Center for Infectious Disease"/>
            <person name="Wu L."/>
            <person name="Ma J."/>
        </authorList>
    </citation>
    <scope>NUCLEOTIDE SEQUENCE [LARGE SCALE GENOMIC DNA]</scope>
    <source>
        <strain evidence="8">JCM 17459</strain>
    </source>
</reference>
<feature type="compositionally biased region" description="Polar residues" evidence="5">
    <location>
        <begin position="1"/>
        <end position="18"/>
    </location>
</feature>
<feature type="transmembrane region" description="Helical" evidence="6">
    <location>
        <begin position="387"/>
        <end position="406"/>
    </location>
</feature>
<feature type="transmembrane region" description="Helical" evidence="6">
    <location>
        <begin position="289"/>
        <end position="311"/>
    </location>
</feature>
<comment type="caution">
    <text evidence="7">The sequence shown here is derived from an EMBL/GenBank/DDBJ whole genome shotgun (WGS) entry which is preliminary data.</text>
</comment>
<dbReference type="NCBIfam" id="NF037982">
    <property type="entry name" value="Nramp_1"/>
    <property type="match status" value="1"/>
</dbReference>
<evidence type="ECO:0000256" key="2">
    <source>
        <dbReference type="ARBA" id="ARBA00022692"/>
    </source>
</evidence>
<name>A0ABP8EYH8_9MICO</name>
<evidence type="ECO:0000313" key="7">
    <source>
        <dbReference type="EMBL" id="GAA4288823.1"/>
    </source>
</evidence>
<dbReference type="PANTHER" id="PTHR11706">
    <property type="entry name" value="SOLUTE CARRIER PROTEIN FAMILY 11 MEMBER"/>
    <property type="match status" value="1"/>
</dbReference>
<organism evidence="7 8">
    <name type="scientific">Georgenia daeguensis</name>
    <dbReference type="NCBI Taxonomy" id="908355"/>
    <lineage>
        <taxon>Bacteria</taxon>
        <taxon>Bacillati</taxon>
        <taxon>Actinomycetota</taxon>
        <taxon>Actinomycetes</taxon>
        <taxon>Micrococcales</taxon>
        <taxon>Bogoriellaceae</taxon>
        <taxon>Georgenia</taxon>
    </lineage>
</organism>
<feature type="region of interest" description="Disordered" evidence="5">
    <location>
        <begin position="1"/>
        <end position="25"/>
    </location>
</feature>
<gene>
    <name evidence="7" type="ORF">GCM10022262_31830</name>
</gene>